<dbReference type="InterPro" id="IPR020454">
    <property type="entry name" value="DAG/PE-bd"/>
</dbReference>
<keyword evidence="1" id="KW-0808">Transferase</keyword>
<proteinExistence type="predicted"/>
<sequence>MADHIHMHDSTAALVNRFARKGALRQKNVHEVKNHKFIARFFKQPTFCSHCTDFICGREGTAEQLRKKPWLSPLRTCFFTQHRRA</sequence>
<reference evidence="1 2" key="1">
    <citation type="journal article" date="2019" name="Genome Biol. Evol.">
        <title>Whole-Genome Sequencing of the Giant Devil Catfish, Bagarius yarrelli.</title>
        <authorList>
            <person name="Jiang W."/>
            <person name="Lv Y."/>
            <person name="Cheng L."/>
            <person name="Yang K."/>
            <person name="Chao B."/>
            <person name="Wang X."/>
            <person name="Li Y."/>
            <person name="Pan X."/>
            <person name="You X."/>
            <person name="Zhang Y."/>
            <person name="Yang J."/>
            <person name="Li J."/>
            <person name="Zhang X."/>
            <person name="Liu S."/>
            <person name="Sun C."/>
            <person name="Yang J."/>
            <person name="Shi Q."/>
        </authorList>
    </citation>
    <scope>NUCLEOTIDE SEQUENCE [LARGE SCALE GENOMIC DNA]</scope>
    <source>
        <strain evidence="1">JWS20170419001</strain>
        <tissue evidence="1">Muscle</tissue>
    </source>
</reference>
<dbReference type="PRINTS" id="PR00008">
    <property type="entry name" value="DAGPEDOMAIN"/>
</dbReference>
<keyword evidence="1" id="KW-0418">Kinase</keyword>
<dbReference type="GO" id="GO:0016301">
    <property type="term" value="F:kinase activity"/>
    <property type="evidence" value="ECO:0007669"/>
    <property type="project" value="UniProtKB-KW"/>
</dbReference>
<dbReference type="OrthoDB" id="63267at2759"/>
<dbReference type="Proteomes" id="UP000319801">
    <property type="component" value="Unassembled WGS sequence"/>
</dbReference>
<dbReference type="Gene3D" id="3.30.60.20">
    <property type="match status" value="1"/>
</dbReference>
<name>A0A556TVY3_BAGYA</name>
<organism evidence="1 2">
    <name type="scientific">Bagarius yarrelli</name>
    <name type="common">Goonch</name>
    <name type="synonym">Bagrus yarrelli</name>
    <dbReference type="NCBI Taxonomy" id="175774"/>
    <lineage>
        <taxon>Eukaryota</taxon>
        <taxon>Metazoa</taxon>
        <taxon>Chordata</taxon>
        <taxon>Craniata</taxon>
        <taxon>Vertebrata</taxon>
        <taxon>Euteleostomi</taxon>
        <taxon>Actinopterygii</taxon>
        <taxon>Neopterygii</taxon>
        <taxon>Teleostei</taxon>
        <taxon>Ostariophysi</taxon>
        <taxon>Siluriformes</taxon>
        <taxon>Sisoridae</taxon>
        <taxon>Sisorinae</taxon>
        <taxon>Bagarius</taxon>
    </lineage>
</organism>
<protein>
    <submittedName>
        <fullName evidence="1">Protein kinase C alpha type</fullName>
    </submittedName>
</protein>
<gene>
    <name evidence="1" type="ORF">Baya_4294</name>
</gene>
<dbReference type="InterPro" id="IPR046349">
    <property type="entry name" value="C1-like_sf"/>
</dbReference>
<evidence type="ECO:0000313" key="2">
    <source>
        <dbReference type="Proteomes" id="UP000319801"/>
    </source>
</evidence>
<accession>A0A556TVY3</accession>
<keyword evidence="2" id="KW-1185">Reference proteome</keyword>
<comment type="caution">
    <text evidence="1">The sequence shown here is derived from an EMBL/GenBank/DDBJ whole genome shotgun (WGS) entry which is preliminary data.</text>
</comment>
<dbReference type="SUPFAM" id="SSF57889">
    <property type="entry name" value="Cysteine-rich domain"/>
    <property type="match status" value="1"/>
</dbReference>
<dbReference type="EMBL" id="VCAZ01000022">
    <property type="protein sequence ID" value="TSK87580.1"/>
    <property type="molecule type" value="Genomic_DNA"/>
</dbReference>
<evidence type="ECO:0000313" key="1">
    <source>
        <dbReference type="EMBL" id="TSK87580.1"/>
    </source>
</evidence>
<dbReference type="AlphaFoldDB" id="A0A556TVY3"/>